<reference evidence="3" key="1">
    <citation type="journal article" date="2017" name="Nat. Microbiol.">
        <title>Global analysis of biosynthetic gene clusters reveals vast potential of secondary metabolite production in Penicillium species.</title>
        <authorList>
            <person name="Nielsen J.C."/>
            <person name="Grijseels S."/>
            <person name="Prigent S."/>
            <person name="Ji B."/>
            <person name="Dainat J."/>
            <person name="Nielsen K.F."/>
            <person name="Frisvad J.C."/>
            <person name="Workman M."/>
            <person name="Nielsen J."/>
        </authorList>
    </citation>
    <scope>NUCLEOTIDE SEQUENCE [LARGE SCALE GENOMIC DNA]</scope>
    <source>
        <strain evidence="3">IBT 29525</strain>
    </source>
</reference>
<evidence type="ECO:0000256" key="1">
    <source>
        <dbReference type="SAM" id="MobiDB-lite"/>
    </source>
</evidence>
<organism evidence="2 3">
    <name type="scientific">Penicillium solitum</name>
    <dbReference type="NCBI Taxonomy" id="60172"/>
    <lineage>
        <taxon>Eukaryota</taxon>
        <taxon>Fungi</taxon>
        <taxon>Dikarya</taxon>
        <taxon>Ascomycota</taxon>
        <taxon>Pezizomycotina</taxon>
        <taxon>Eurotiomycetes</taxon>
        <taxon>Eurotiomycetidae</taxon>
        <taxon>Eurotiales</taxon>
        <taxon>Aspergillaceae</taxon>
        <taxon>Penicillium</taxon>
    </lineage>
</organism>
<feature type="region of interest" description="Disordered" evidence="1">
    <location>
        <begin position="62"/>
        <end position="125"/>
    </location>
</feature>
<feature type="region of interest" description="Disordered" evidence="1">
    <location>
        <begin position="1"/>
        <end position="21"/>
    </location>
</feature>
<dbReference type="EMBL" id="MDYO01000003">
    <property type="protein sequence ID" value="OQE02022.1"/>
    <property type="molecule type" value="Genomic_DNA"/>
</dbReference>
<sequence length="207" mass="22516">MPSFCGFSNDNPNMNPNINSNMEPIIDPNLLNASFDPNIDPGFNAGPNPIFDAGFHEGYRAGFHDGFNAGSNPDPNPAPNPGPDSSTGANPSTTSTATDSTATDPTSQGSDWRPNGEYRPQNFADPNKRLCSCPNHLQRWWPTEHAELIISPCAYICPFCDDFNRVGRERLMASNLRRHITKTHIEGDPSQYGTLAVARGGSKPRGQ</sequence>
<feature type="compositionally biased region" description="Low complexity" evidence="1">
    <location>
        <begin position="91"/>
        <end position="107"/>
    </location>
</feature>
<evidence type="ECO:0000313" key="3">
    <source>
        <dbReference type="Proteomes" id="UP000191612"/>
    </source>
</evidence>
<keyword evidence="3" id="KW-1185">Reference proteome</keyword>
<feature type="compositionally biased region" description="Low complexity" evidence="1">
    <location>
        <begin position="8"/>
        <end position="21"/>
    </location>
</feature>
<dbReference type="AlphaFoldDB" id="A0A1V6RJJ7"/>
<dbReference type="Proteomes" id="UP000191612">
    <property type="component" value="Unassembled WGS sequence"/>
</dbReference>
<accession>A0A1V6RJJ7</accession>
<evidence type="ECO:0000313" key="2">
    <source>
        <dbReference type="EMBL" id="OQE02022.1"/>
    </source>
</evidence>
<name>A0A1V6RJJ7_9EURO</name>
<proteinExistence type="predicted"/>
<comment type="caution">
    <text evidence="2">The sequence shown here is derived from an EMBL/GenBank/DDBJ whole genome shotgun (WGS) entry which is preliminary data.</text>
</comment>
<protein>
    <submittedName>
        <fullName evidence="2">Uncharacterized protein</fullName>
    </submittedName>
</protein>
<gene>
    <name evidence="2" type="ORF">PENSOL_c003G03895</name>
</gene>